<accession>A0ABS9K1K2</accession>
<keyword evidence="4" id="KW-1185">Reference proteome</keyword>
<evidence type="ECO:0000259" key="2">
    <source>
        <dbReference type="Pfam" id="PF01878"/>
    </source>
</evidence>
<comment type="similarity">
    <text evidence="1">Belongs to the UPF0310 family.</text>
</comment>
<dbReference type="EMBL" id="JAKLTN010000001">
    <property type="protein sequence ID" value="MCG2576969.1"/>
    <property type="molecule type" value="Genomic_DNA"/>
</dbReference>
<dbReference type="Pfam" id="PF01878">
    <property type="entry name" value="EVE"/>
    <property type="match status" value="1"/>
</dbReference>
<dbReference type="Gene3D" id="3.10.590.10">
    <property type="entry name" value="ph1033 like domains"/>
    <property type="match status" value="1"/>
</dbReference>
<dbReference type="Proteomes" id="UP001165384">
    <property type="component" value="Unassembled WGS sequence"/>
</dbReference>
<dbReference type="InterPro" id="IPR022996">
    <property type="entry name" value="UPF0310"/>
</dbReference>
<dbReference type="CDD" id="cd21132">
    <property type="entry name" value="EVE-like"/>
    <property type="match status" value="1"/>
</dbReference>
<dbReference type="InterPro" id="IPR002740">
    <property type="entry name" value="EVE_domain"/>
</dbReference>
<organism evidence="3 4">
    <name type="scientific">Dechloromonas hankyongensis</name>
    <dbReference type="NCBI Taxonomy" id="2908002"/>
    <lineage>
        <taxon>Bacteria</taxon>
        <taxon>Pseudomonadati</taxon>
        <taxon>Pseudomonadota</taxon>
        <taxon>Betaproteobacteria</taxon>
        <taxon>Rhodocyclales</taxon>
        <taxon>Azonexaceae</taxon>
        <taxon>Dechloromonas</taxon>
    </lineage>
</organism>
<evidence type="ECO:0000256" key="1">
    <source>
        <dbReference type="HAMAP-Rule" id="MF_00771"/>
    </source>
</evidence>
<dbReference type="RefSeq" id="WP_275709442.1">
    <property type="nucleotide sequence ID" value="NZ_JAKLTN010000001.1"/>
</dbReference>
<evidence type="ECO:0000313" key="3">
    <source>
        <dbReference type="EMBL" id="MCG2576969.1"/>
    </source>
</evidence>
<dbReference type="SUPFAM" id="SSF88697">
    <property type="entry name" value="PUA domain-like"/>
    <property type="match status" value="1"/>
</dbReference>
<dbReference type="InterPro" id="IPR015947">
    <property type="entry name" value="PUA-like_sf"/>
</dbReference>
<dbReference type="NCBIfam" id="NF002616">
    <property type="entry name" value="PRK02268.1-2"/>
    <property type="match status" value="1"/>
</dbReference>
<reference evidence="3" key="1">
    <citation type="submission" date="2022-01" db="EMBL/GenBank/DDBJ databases">
        <authorList>
            <person name="Jo J.-H."/>
            <person name="Im W.-T."/>
        </authorList>
    </citation>
    <scope>NUCLEOTIDE SEQUENCE</scope>
    <source>
        <strain evidence="3">XY25</strain>
    </source>
</reference>
<dbReference type="HAMAP" id="MF_00771">
    <property type="entry name" value="UPF0310"/>
    <property type="match status" value="1"/>
</dbReference>
<name>A0ABS9K1K2_9RHOO</name>
<gene>
    <name evidence="3" type="ORF">LZ012_08170</name>
</gene>
<feature type="domain" description="EVE" evidence="2">
    <location>
        <begin position="4"/>
        <end position="134"/>
    </location>
</feature>
<evidence type="ECO:0000313" key="4">
    <source>
        <dbReference type="Proteomes" id="UP001165384"/>
    </source>
</evidence>
<comment type="caution">
    <text evidence="3">The sequence shown here is derived from an EMBL/GenBank/DDBJ whole genome shotgun (WGS) entry which is preliminary data.</text>
</comment>
<sequence>MSRNWIAVASAEHVRIGRAGGFMQVCHGKAAPLRRIRPGDGVVYYSPTDKFGEPTPLRCFTALGRVVTGEPYQADMGNGFHPFRRDVRWAEAKAAPIAPLLDRLEFSAGKKNWGYQLRFGLFEVSDHDFELIARAMEAEAMASAD</sequence>
<proteinExistence type="inferred from homology"/>
<protein>
    <recommendedName>
        <fullName evidence="1">UPF0310 protein LZ012_08170</fullName>
    </recommendedName>
</protein>